<evidence type="ECO:0000313" key="3">
    <source>
        <dbReference type="Proteomes" id="UP000807825"/>
    </source>
</evidence>
<dbReference type="PANTHER" id="PTHR37309:SF1">
    <property type="entry name" value="SLR0284 PROTEIN"/>
    <property type="match status" value="1"/>
</dbReference>
<evidence type="ECO:0000256" key="1">
    <source>
        <dbReference type="SAM" id="Phobius"/>
    </source>
</evidence>
<dbReference type="AlphaFoldDB" id="A0A9D6V7U5"/>
<gene>
    <name evidence="2" type="ORF">HY912_22070</name>
</gene>
<keyword evidence="1" id="KW-0472">Membrane</keyword>
<dbReference type="Pfam" id="PF04020">
    <property type="entry name" value="Phage_holin_4_2"/>
    <property type="match status" value="1"/>
</dbReference>
<feature type="transmembrane region" description="Helical" evidence="1">
    <location>
        <begin position="54"/>
        <end position="78"/>
    </location>
</feature>
<organism evidence="2 3">
    <name type="scientific">Desulfomonile tiedjei</name>
    <dbReference type="NCBI Taxonomy" id="2358"/>
    <lineage>
        <taxon>Bacteria</taxon>
        <taxon>Pseudomonadati</taxon>
        <taxon>Thermodesulfobacteriota</taxon>
        <taxon>Desulfomonilia</taxon>
        <taxon>Desulfomonilales</taxon>
        <taxon>Desulfomonilaceae</taxon>
        <taxon>Desulfomonile</taxon>
    </lineage>
</organism>
<feature type="transmembrane region" description="Helical" evidence="1">
    <location>
        <begin position="90"/>
        <end position="111"/>
    </location>
</feature>
<accession>A0A9D6V7U5</accession>
<sequence length="112" mass="11862">MTGILISWILGTITILLVAYVVPGVRVAGLSSAIIASAILGILNALVRPILVFLTFPLTILTLGLFLFIINALVFLLAGSIFRGFKVDSFGTALIASIIVSIVSFVLNKIVF</sequence>
<dbReference type="Proteomes" id="UP000807825">
    <property type="component" value="Unassembled WGS sequence"/>
</dbReference>
<keyword evidence="1" id="KW-0812">Transmembrane</keyword>
<evidence type="ECO:0000313" key="2">
    <source>
        <dbReference type="EMBL" id="MBI5252190.1"/>
    </source>
</evidence>
<comment type="caution">
    <text evidence="2">The sequence shown here is derived from an EMBL/GenBank/DDBJ whole genome shotgun (WGS) entry which is preliminary data.</text>
</comment>
<proteinExistence type="predicted"/>
<feature type="transmembrane region" description="Helical" evidence="1">
    <location>
        <begin position="5"/>
        <end position="22"/>
    </location>
</feature>
<name>A0A9D6V7U5_9BACT</name>
<protein>
    <submittedName>
        <fullName evidence="2">Phage holin family protein</fullName>
    </submittedName>
</protein>
<dbReference type="InterPro" id="IPR007165">
    <property type="entry name" value="Phage_holin_4_2"/>
</dbReference>
<keyword evidence="1" id="KW-1133">Transmembrane helix</keyword>
<reference evidence="2" key="1">
    <citation type="submission" date="2020-07" db="EMBL/GenBank/DDBJ databases">
        <title>Huge and variable diversity of episymbiotic CPR bacteria and DPANN archaea in groundwater ecosystems.</title>
        <authorList>
            <person name="He C.Y."/>
            <person name="Keren R."/>
            <person name="Whittaker M."/>
            <person name="Farag I.F."/>
            <person name="Doudna J."/>
            <person name="Cate J.H.D."/>
            <person name="Banfield J.F."/>
        </authorList>
    </citation>
    <scope>NUCLEOTIDE SEQUENCE</scope>
    <source>
        <strain evidence="2">NC_groundwater_1664_Pr3_B-0.1um_52_9</strain>
    </source>
</reference>
<dbReference type="PANTHER" id="PTHR37309">
    <property type="entry name" value="SLR0284 PROTEIN"/>
    <property type="match status" value="1"/>
</dbReference>
<feature type="transmembrane region" description="Helical" evidence="1">
    <location>
        <begin position="28"/>
        <end position="47"/>
    </location>
</feature>
<dbReference type="EMBL" id="JACRDE010000577">
    <property type="protein sequence ID" value="MBI5252190.1"/>
    <property type="molecule type" value="Genomic_DNA"/>
</dbReference>